<proteinExistence type="predicted"/>
<evidence type="ECO:0000313" key="1">
    <source>
        <dbReference type="EMBL" id="ARK29059.1"/>
    </source>
</evidence>
<dbReference type="Proteomes" id="UP000193006">
    <property type="component" value="Chromosome"/>
</dbReference>
<organism evidence="1 2">
    <name type="scientific">Halalkalibacter krulwichiae</name>
    <dbReference type="NCBI Taxonomy" id="199441"/>
    <lineage>
        <taxon>Bacteria</taxon>
        <taxon>Bacillati</taxon>
        <taxon>Bacillota</taxon>
        <taxon>Bacilli</taxon>
        <taxon>Bacillales</taxon>
        <taxon>Bacillaceae</taxon>
        <taxon>Halalkalibacter</taxon>
    </lineage>
</organism>
<protein>
    <submittedName>
        <fullName evidence="1">Uncharacterized protein</fullName>
    </submittedName>
</protein>
<dbReference type="EMBL" id="CP020814">
    <property type="protein sequence ID" value="ARK29059.1"/>
    <property type="molecule type" value="Genomic_DNA"/>
</dbReference>
<evidence type="ECO:0000313" key="2">
    <source>
        <dbReference type="Proteomes" id="UP000193006"/>
    </source>
</evidence>
<dbReference type="AlphaFoldDB" id="A0A1X9M6K6"/>
<keyword evidence="2" id="KW-1185">Reference proteome</keyword>
<reference evidence="1 2" key="1">
    <citation type="submission" date="2017-04" db="EMBL/GenBank/DDBJ databases">
        <title>Bacillus krulwichiae AM31D Genome sequencing and assembly.</title>
        <authorList>
            <person name="Krulwich T.A."/>
            <person name="Anastor L."/>
            <person name="Ehrlich R."/>
            <person name="Ehrlich G.D."/>
            <person name="Janto B."/>
        </authorList>
    </citation>
    <scope>NUCLEOTIDE SEQUENCE [LARGE SCALE GENOMIC DNA]</scope>
    <source>
        <strain evidence="1 2">AM31D</strain>
    </source>
</reference>
<accession>A0A1X9M6K6</accession>
<name>A0A1X9M6K6_9BACI</name>
<sequence>MKEGKLKYKFVGEYVSEKDARRAEAKLIRKYKQLGQAKFNKHTQ</sequence>
<dbReference type="KEGG" id="bkw:BkAM31D_03895"/>
<gene>
    <name evidence="1" type="ORF">BkAM31D_03895</name>
</gene>